<proteinExistence type="predicted"/>
<evidence type="ECO:0000313" key="1">
    <source>
        <dbReference type="EMBL" id="KAI4858749.1"/>
    </source>
</evidence>
<accession>A0ACB9YIH1</accession>
<dbReference type="Proteomes" id="UP001497700">
    <property type="component" value="Unassembled WGS sequence"/>
</dbReference>
<gene>
    <name evidence="1" type="ORF">F4820DRAFT_463019</name>
</gene>
<sequence length="408" mass="46389">MASTIVFQVECTLPQGSPTYISGPNVRSTLGILSSIISTIIFHTWMVLHLSLPANQKTLGKGFSAWARRVWQTLWRKLEWTLVAFIMPGFVVGKALGDYIAAYRSVRCKVMQSHAKRSGTSWTMTHAFFANMSGYILDQGDLCILMSKGLITQLPDISEDEIKDRSKEDILVKFLALGQIAWIIVDLIARKASGLSSTLLGVVSLNFSVCAILMYSFLLEKPKDIKEPTKIFLTRQLDDDDKDQFLWLNATGFFRNALYQKRTITPQQTIENDMYNTEARLGSLNLGVHWHITSEDIGFGLGTVMSSTIHSLAWNFAFPTWAEQTIWRSASVYTAAVFPIYYFVMLFPFWLSQEGRLWHLVRRVIANTTYLLYAICRLFMIVEVFRSLAYLPPDAFLTTWSDIIAYIS</sequence>
<evidence type="ECO:0000313" key="2">
    <source>
        <dbReference type="Proteomes" id="UP001497700"/>
    </source>
</evidence>
<organism evidence="1 2">
    <name type="scientific">Hypoxylon rubiginosum</name>
    <dbReference type="NCBI Taxonomy" id="110542"/>
    <lineage>
        <taxon>Eukaryota</taxon>
        <taxon>Fungi</taxon>
        <taxon>Dikarya</taxon>
        <taxon>Ascomycota</taxon>
        <taxon>Pezizomycotina</taxon>
        <taxon>Sordariomycetes</taxon>
        <taxon>Xylariomycetidae</taxon>
        <taxon>Xylariales</taxon>
        <taxon>Hypoxylaceae</taxon>
        <taxon>Hypoxylon</taxon>
    </lineage>
</organism>
<name>A0ACB9YIH1_9PEZI</name>
<dbReference type="EMBL" id="MU393693">
    <property type="protein sequence ID" value="KAI4858749.1"/>
    <property type="molecule type" value="Genomic_DNA"/>
</dbReference>
<protein>
    <submittedName>
        <fullName evidence="1">Uncharacterized protein</fullName>
    </submittedName>
</protein>
<reference evidence="1 2" key="1">
    <citation type="journal article" date="2022" name="New Phytol.">
        <title>Ecological generalism drives hyperdiversity of secondary metabolite gene clusters in xylarialean endophytes.</title>
        <authorList>
            <person name="Franco M.E.E."/>
            <person name="Wisecaver J.H."/>
            <person name="Arnold A.E."/>
            <person name="Ju Y.M."/>
            <person name="Slot J.C."/>
            <person name="Ahrendt S."/>
            <person name="Moore L.P."/>
            <person name="Eastman K.E."/>
            <person name="Scott K."/>
            <person name="Konkel Z."/>
            <person name="Mondo S.J."/>
            <person name="Kuo A."/>
            <person name="Hayes R.D."/>
            <person name="Haridas S."/>
            <person name="Andreopoulos B."/>
            <person name="Riley R."/>
            <person name="LaButti K."/>
            <person name="Pangilinan J."/>
            <person name="Lipzen A."/>
            <person name="Amirebrahimi M."/>
            <person name="Yan J."/>
            <person name="Adam C."/>
            <person name="Keymanesh K."/>
            <person name="Ng V."/>
            <person name="Louie K."/>
            <person name="Northen T."/>
            <person name="Drula E."/>
            <person name="Henrissat B."/>
            <person name="Hsieh H.M."/>
            <person name="Youens-Clark K."/>
            <person name="Lutzoni F."/>
            <person name="Miadlikowska J."/>
            <person name="Eastwood D.C."/>
            <person name="Hamelin R.C."/>
            <person name="Grigoriev I.V."/>
            <person name="U'Ren J.M."/>
        </authorList>
    </citation>
    <scope>NUCLEOTIDE SEQUENCE [LARGE SCALE GENOMIC DNA]</scope>
    <source>
        <strain evidence="1 2">CBS 119005</strain>
    </source>
</reference>
<keyword evidence="2" id="KW-1185">Reference proteome</keyword>
<comment type="caution">
    <text evidence="1">The sequence shown here is derived from an EMBL/GenBank/DDBJ whole genome shotgun (WGS) entry which is preliminary data.</text>
</comment>